<sequence length="299" mass="32860">MLIPLYMDYCETRLPPASAYRVTECKVPVDGGEIAVRCLTPTPSRFPPQAFPLLVWYHSGGWTAGTLDLDDYYLRSICVELGLAVVNVDYRLAPEHPFPTGVHDAYAALKWTATHASELSADPARGFLVGGMSAGANLAAAVAIRARDDAFFARTRLTGQVLQMPCVVHPDAYPEQYKSELRSMEQHADAPFLAAHKLRTFWHATQAPPADPLFSPLLAPSHARLPRTYVQVCGLDPLRDEGLLYARVLREAGVITKLDVSVHLSSFLYAHVGLIGRVRAGTPELRIRSTCCSRKPRPG</sequence>
<dbReference type="PANTHER" id="PTHR48081">
    <property type="entry name" value="AB HYDROLASE SUPERFAMILY PROTEIN C4A8.06C"/>
    <property type="match status" value="1"/>
</dbReference>
<dbReference type="InterPro" id="IPR013094">
    <property type="entry name" value="AB_hydrolase_3"/>
</dbReference>
<proteinExistence type="predicted"/>
<feature type="domain" description="Alpha/beta hydrolase fold-3" evidence="2">
    <location>
        <begin position="54"/>
        <end position="258"/>
    </location>
</feature>
<evidence type="ECO:0000313" key="4">
    <source>
        <dbReference type="Proteomes" id="UP000092993"/>
    </source>
</evidence>
<dbReference type="InterPro" id="IPR029058">
    <property type="entry name" value="AB_hydrolase_fold"/>
</dbReference>
<dbReference type="EMBL" id="LUGG01000023">
    <property type="protein sequence ID" value="OBZ67627.1"/>
    <property type="molecule type" value="Genomic_DNA"/>
</dbReference>
<gene>
    <name evidence="3" type="ORF">A0H81_12266</name>
</gene>
<dbReference type="ESTHER" id="grifr-a0a1c7lu86">
    <property type="family name" value="Hormone-sensitive_lipase_like"/>
</dbReference>
<evidence type="ECO:0000256" key="1">
    <source>
        <dbReference type="ARBA" id="ARBA00022801"/>
    </source>
</evidence>
<accession>A0A1C7LU86</accession>
<dbReference type="AlphaFoldDB" id="A0A1C7LU86"/>
<evidence type="ECO:0000259" key="2">
    <source>
        <dbReference type="Pfam" id="PF07859"/>
    </source>
</evidence>
<dbReference type="InterPro" id="IPR050300">
    <property type="entry name" value="GDXG_lipolytic_enzyme"/>
</dbReference>
<dbReference type="GO" id="GO:0016787">
    <property type="term" value="F:hydrolase activity"/>
    <property type="evidence" value="ECO:0007669"/>
    <property type="project" value="UniProtKB-KW"/>
</dbReference>
<evidence type="ECO:0000313" key="3">
    <source>
        <dbReference type="EMBL" id="OBZ67627.1"/>
    </source>
</evidence>
<dbReference type="Pfam" id="PF07859">
    <property type="entry name" value="Abhydrolase_3"/>
    <property type="match status" value="1"/>
</dbReference>
<dbReference type="STRING" id="5627.A0A1C7LU86"/>
<name>A0A1C7LU86_GRIFR</name>
<dbReference type="PANTHER" id="PTHR48081:SF8">
    <property type="entry name" value="ALPHA_BETA HYDROLASE FOLD-3 DOMAIN-CONTAINING PROTEIN-RELATED"/>
    <property type="match status" value="1"/>
</dbReference>
<keyword evidence="4" id="KW-1185">Reference proteome</keyword>
<dbReference type="OrthoDB" id="408631at2759"/>
<organism evidence="3 4">
    <name type="scientific">Grifola frondosa</name>
    <name type="common">Maitake</name>
    <name type="synonym">Polyporus frondosus</name>
    <dbReference type="NCBI Taxonomy" id="5627"/>
    <lineage>
        <taxon>Eukaryota</taxon>
        <taxon>Fungi</taxon>
        <taxon>Dikarya</taxon>
        <taxon>Basidiomycota</taxon>
        <taxon>Agaricomycotina</taxon>
        <taxon>Agaricomycetes</taxon>
        <taxon>Polyporales</taxon>
        <taxon>Grifolaceae</taxon>
        <taxon>Grifola</taxon>
    </lineage>
</organism>
<dbReference type="Gene3D" id="3.40.50.1820">
    <property type="entry name" value="alpha/beta hydrolase"/>
    <property type="match status" value="1"/>
</dbReference>
<comment type="caution">
    <text evidence="3">The sequence shown here is derived from an EMBL/GenBank/DDBJ whole genome shotgun (WGS) entry which is preliminary data.</text>
</comment>
<reference evidence="3 4" key="1">
    <citation type="submission" date="2016-03" db="EMBL/GenBank/DDBJ databases">
        <title>Whole genome sequencing of Grifola frondosa 9006-11.</title>
        <authorList>
            <person name="Min B."/>
            <person name="Park H."/>
            <person name="Kim J.-G."/>
            <person name="Cho H."/>
            <person name="Oh Y.-L."/>
            <person name="Kong W.-S."/>
            <person name="Choi I.-G."/>
        </authorList>
    </citation>
    <scope>NUCLEOTIDE SEQUENCE [LARGE SCALE GENOMIC DNA]</scope>
    <source>
        <strain evidence="3 4">9006-11</strain>
    </source>
</reference>
<keyword evidence="1 3" id="KW-0378">Hydrolase</keyword>
<protein>
    <submittedName>
        <fullName evidence="3">AB hydrolase superfamily protein B1A11.02</fullName>
    </submittedName>
</protein>
<dbReference type="SUPFAM" id="SSF53474">
    <property type="entry name" value="alpha/beta-Hydrolases"/>
    <property type="match status" value="1"/>
</dbReference>
<dbReference type="OMA" id="HGFHTQF"/>
<dbReference type="Proteomes" id="UP000092993">
    <property type="component" value="Unassembled WGS sequence"/>
</dbReference>